<protein>
    <submittedName>
        <fullName evidence="1">Uncharacterized protein</fullName>
    </submittedName>
</protein>
<dbReference type="AlphaFoldDB" id="A0A2T4MWX5"/>
<accession>A0A2T4MWX5</accession>
<evidence type="ECO:0000313" key="1">
    <source>
        <dbReference type="EMBL" id="PTH79072.1"/>
    </source>
</evidence>
<dbReference type="EMBL" id="PZKL01000045">
    <property type="protein sequence ID" value="PTH79072.1"/>
    <property type="molecule type" value="Genomic_DNA"/>
</dbReference>
<evidence type="ECO:0000313" key="2">
    <source>
        <dbReference type="Proteomes" id="UP000241986"/>
    </source>
</evidence>
<name>A0A2T4MWX5_AERVE</name>
<reference evidence="1 2" key="1">
    <citation type="submission" date="2018-03" db="EMBL/GenBank/DDBJ databases">
        <title>Aeromonas veronii whole genome sequencing and analysis.</title>
        <authorList>
            <person name="Xie H."/>
            <person name="Liu T."/>
            <person name="Wang K."/>
        </authorList>
    </citation>
    <scope>NUCLEOTIDE SEQUENCE [LARGE SCALE GENOMIC DNA]</scope>
    <source>
        <strain evidence="1 2">XH.VA.1</strain>
    </source>
</reference>
<dbReference type="RefSeq" id="WP_107684697.1">
    <property type="nucleotide sequence ID" value="NZ_PZKL01000045.1"/>
</dbReference>
<sequence length="205" mass="22931">MQKQVIFDAQNKGKTLQKDGFCQQKLFCDDVVYHIREIDKGVTDNALFIRDHDGLLRNFIELDFGCLYVVKQFSKESGNYPAGLKWLSGFDIEKARDEINASAELVAAMLAGELDGDFSSSVSHNNDSGKSFVSLGYNLLTKKIIYLPKIGSSFGDSEDQIGSFLRLVKNVSSVPKEVIKFSIRKEHFDWIFSQSKLGNLTVVSA</sequence>
<proteinExistence type="predicted"/>
<gene>
    <name evidence="1" type="ORF">DAA48_21785</name>
</gene>
<organism evidence="1 2">
    <name type="scientific">Aeromonas veronii</name>
    <dbReference type="NCBI Taxonomy" id="654"/>
    <lineage>
        <taxon>Bacteria</taxon>
        <taxon>Pseudomonadati</taxon>
        <taxon>Pseudomonadota</taxon>
        <taxon>Gammaproteobacteria</taxon>
        <taxon>Aeromonadales</taxon>
        <taxon>Aeromonadaceae</taxon>
        <taxon>Aeromonas</taxon>
    </lineage>
</organism>
<dbReference type="Proteomes" id="UP000241986">
    <property type="component" value="Unassembled WGS sequence"/>
</dbReference>
<comment type="caution">
    <text evidence="1">The sequence shown here is derived from an EMBL/GenBank/DDBJ whole genome shotgun (WGS) entry which is preliminary data.</text>
</comment>